<comment type="caution">
    <text evidence="4">The sequence shown here is derived from an EMBL/GenBank/DDBJ whole genome shotgun (WGS) entry which is preliminary data.</text>
</comment>
<reference evidence="4 5" key="1">
    <citation type="journal article" date="2018" name="Sci. Rep.">
        <title>Genomic signatures of local adaptation to the degree of environmental predictability in rotifers.</title>
        <authorList>
            <person name="Franch-Gras L."/>
            <person name="Hahn C."/>
            <person name="Garcia-Roger E.M."/>
            <person name="Carmona M.J."/>
            <person name="Serra M."/>
            <person name="Gomez A."/>
        </authorList>
    </citation>
    <scope>NUCLEOTIDE SEQUENCE [LARGE SCALE GENOMIC DNA]</scope>
    <source>
        <strain evidence="4">HYR1</strain>
    </source>
</reference>
<dbReference type="Proteomes" id="UP000276133">
    <property type="component" value="Unassembled WGS sequence"/>
</dbReference>
<feature type="compositionally biased region" description="Low complexity" evidence="2">
    <location>
        <begin position="193"/>
        <end position="225"/>
    </location>
</feature>
<dbReference type="Gene3D" id="2.60.40.4330">
    <property type="entry name" value="Kinesin-like protein Kif23, Arf6-interacting domain"/>
    <property type="match status" value="1"/>
</dbReference>
<evidence type="ECO:0000256" key="2">
    <source>
        <dbReference type="SAM" id="MobiDB-lite"/>
    </source>
</evidence>
<dbReference type="InterPro" id="IPR038105">
    <property type="entry name" value="Kif23_Arf-bd_sf"/>
</dbReference>
<organism evidence="4 5">
    <name type="scientific">Brachionus plicatilis</name>
    <name type="common">Marine rotifer</name>
    <name type="synonym">Brachionus muelleri</name>
    <dbReference type="NCBI Taxonomy" id="10195"/>
    <lineage>
        <taxon>Eukaryota</taxon>
        <taxon>Metazoa</taxon>
        <taxon>Spiralia</taxon>
        <taxon>Gnathifera</taxon>
        <taxon>Rotifera</taxon>
        <taxon>Eurotatoria</taxon>
        <taxon>Monogononta</taxon>
        <taxon>Pseudotrocha</taxon>
        <taxon>Ploima</taxon>
        <taxon>Brachionidae</taxon>
        <taxon>Brachionus</taxon>
    </lineage>
</organism>
<sequence length="424" mass="47819">MKKIFFNVLKFSDLVKDVLVPVSSESNVNQGSKIPKSASVNSNINVKVTFDELENHNLALLNSLQQNNYSLMTESFPPLDIFSPDDDQTIKRIIDYLEEFQRRRDALIHETDMVKQQFYVKLREVNDELDRLKEERAEYKNRLESKEKEQLKFDSKIKALEKIINTNSSYQRTPLAQFNSRNVMNTPSNGFVSSCSSTNNSGSTQVSDRPISSSSVQSSSVGSTVNDTPVRTRIAHVNSAIKTSSSSQTPSTGRVVGSILNSAAYNRYQTPAKSKECVPVANRRAARRSKSAEMWLDHKPPTISKTDTVLQPKMHRKKSVSKLELHDAKKSSKYVLTHQQQDENGEIRTNLIKGDIIRSPSGGANIIFTDVETLETRQQEIGRPLKRPYDGDNPVEDRHLIEERCSIAIEGHSSFTKTRNVANI</sequence>
<feature type="region of interest" description="Disordered" evidence="2">
    <location>
        <begin position="189"/>
        <end position="226"/>
    </location>
</feature>
<evidence type="ECO:0000259" key="3">
    <source>
        <dbReference type="Pfam" id="PF16540"/>
    </source>
</evidence>
<accession>A0A3M7R305</accession>
<dbReference type="STRING" id="10195.A0A3M7R305"/>
<keyword evidence="1" id="KW-0175">Coiled coil</keyword>
<evidence type="ECO:0000313" key="5">
    <source>
        <dbReference type="Proteomes" id="UP000276133"/>
    </source>
</evidence>
<gene>
    <name evidence="4" type="ORF">BpHYR1_032399</name>
</gene>
<name>A0A3M7R305_BRAPC</name>
<dbReference type="InterPro" id="IPR032384">
    <property type="entry name" value="Kif23_Arf-bd"/>
</dbReference>
<proteinExistence type="predicted"/>
<evidence type="ECO:0000256" key="1">
    <source>
        <dbReference type="SAM" id="Coils"/>
    </source>
</evidence>
<keyword evidence="5" id="KW-1185">Reference proteome</keyword>
<dbReference type="EMBL" id="REGN01004364">
    <property type="protein sequence ID" value="RNA17849.1"/>
    <property type="molecule type" value="Genomic_DNA"/>
</dbReference>
<dbReference type="AlphaFoldDB" id="A0A3M7R305"/>
<evidence type="ECO:0000313" key="4">
    <source>
        <dbReference type="EMBL" id="RNA17849.1"/>
    </source>
</evidence>
<feature type="coiled-coil region" evidence="1">
    <location>
        <begin position="97"/>
        <end position="149"/>
    </location>
</feature>
<feature type="domain" description="Kinesin-like protein Kif23 Arf6-interacting" evidence="3">
    <location>
        <begin position="280"/>
        <end position="379"/>
    </location>
</feature>
<dbReference type="OrthoDB" id="8123163at2759"/>
<protein>
    <submittedName>
        <fullName evidence="4">Kinesin KIF23</fullName>
    </submittedName>
</protein>
<dbReference type="Pfam" id="PF16540">
    <property type="entry name" value="MKLP1_Arf_bdg"/>
    <property type="match status" value="1"/>
</dbReference>